<dbReference type="PROSITE" id="PS51318">
    <property type="entry name" value="TAT"/>
    <property type="match status" value="1"/>
</dbReference>
<dbReference type="NCBIfam" id="NF037995">
    <property type="entry name" value="TRAP_S1"/>
    <property type="match status" value="1"/>
</dbReference>
<dbReference type="PANTHER" id="PTHR33376:SF15">
    <property type="entry name" value="BLL6794 PROTEIN"/>
    <property type="match status" value="1"/>
</dbReference>
<dbReference type="Gene3D" id="3.40.190.170">
    <property type="entry name" value="Bacterial extracellular solute-binding protein, family 7"/>
    <property type="match status" value="1"/>
</dbReference>
<dbReference type="PANTHER" id="PTHR33376">
    <property type="match status" value="1"/>
</dbReference>
<dbReference type="Pfam" id="PF03480">
    <property type="entry name" value="DctP"/>
    <property type="match status" value="1"/>
</dbReference>
<proteinExistence type="predicted"/>
<feature type="signal peptide" evidence="2">
    <location>
        <begin position="1"/>
        <end position="29"/>
    </location>
</feature>
<dbReference type="CDD" id="cd13665">
    <property type="entry name" value="PBP2_TRAP_Dctp3_4"/>
    <property type="match status" value="1"/>
</dbReference>
<reference evidence="3" key="1">
    <citation type="submission" date="2024-05" db="EMBL/GenBank/DDBJ databases">
        <authorList>
            <person name="Kim S."/>
            <person name="Heo J."/>
            <person name="Choi H."/>
            <person name="Choi Y."/>
            <person name="Kwon S.-W."/>
            <person name="Kim Y."/>
        </authorList>
    </citation>
    <scope>NUCLEOTIDE SEQUENCE</scope>
    <source>
        <strain evidence="3">KACC 23698</strain>
    </source>
</reference>
<evidence type="ECO:0000256" key="2">
    <source>
        <dbReference type="SAM" id="SignalP"/>
    </source>
</evidence>
<feature type="chain" id="PRO_5043380661" evidence="2">
    <location>
        <begin position="30"/>
        <end position="339"/>
    </location>
</feature>
<gene>
    <name evidence="3" type="ORF">ABEG18_10555</name>
</gene>
<dbReference type="GO" id="GO:0055085">
    <property type="term" value="P:transmembrane transport"/>
    <property type="evidence" value="ECO:0007669"/>
    <property type="project" value="InterPro"/>
</dbReference>
<name>A0AAU7JLS9_9HYPH</name>
<dbReference type="EMBL" id="CP157484">
    <property type="protein sequence ID" value="XBO41172.1"/>
    <property type="molecule type" value="Genomic_DNA"/>
</dbReference>
<dbReference type="AlphaFoldDB" id="A0AAU7JLS9"/>
<dbReference type="InterPro" id="IPR018389">
    <property type="entry name" value="DctP_fam"/>
</dbReference>
<sequence>MSKSFQVSRRTAIAALAAAAASISTSASAEDFELKVSHFLPPNHTFQKELARWGEELEKASGGRLKLKLYPAAQLGPPQRQFDIVRSGVADISIGLTGSTPGRYPVTEIVSEAYVAPSGGTASALTSRRMTELMPTYLASEYPGMKVLWGMVTAPLKFHTARVALRKADDFKGLRIRYAGEQFAEVISALGAAPLAVPPGETQDGLAKGIIDGATFPYEGAQSFDLGTVVKYSMEPGVSTATFIAVMNPKKFEALPKDLQDIIEKSTGPEMAARFGTALDNAEKAGREYMVAKGVEITTMPPEELNKIKGRLGALLEKRLDALEKGGKPARKFYADYIK</sequence>
<dbReference type="RefSeq" id="WP_406858024.1">
    <property type="nucleotide sequence ID" value="NZ_CP157484.1"/>
</dbReference>
<dbReference type="InterPro" id="IPR038404">
    <property type="entry name" value="TRAP_DctP_sf"/>
</dbReference>
<accession>A0AAU7JLS9</accession>
<evidence type="ECO:0000313" key="3">
    <source>
        <dbReference type="EMBL" id="XBO41172.1"/>
    </source>
</evidence>
<dbReference type="InterPro" id="IPR006311">
    <property type="entry name" value="TAT_signal"/>
</dbReference>
<keyword evidence="1 2" id="KW-0732">Signal</keyword>
<evidence type="ECO:0000256" key="1">
    <source>
        <dbReference type="ARBA" id="ARBA00022729"/>
    </source>
</evidence>
<protein>
    <submittedName>
        <fullName evidence="3">TRAP transporter substrate-binding protein</fullName>
    </submittedName>
</protein>
<organism evidence="3">
    <name type="scientific">Alsobacter sp. KACC 23698</name>
    <dbReference type="NCBI Taxonomy" id="3149229"/>
    <lineage>
        <taxon>Bacteria</taxon>
        <taxon>Pseudomonadati</taxon>
        <taxon>Pseudomonadota</taxon>
        <taxon>Alphaproteobacteria</taxon>
        <taxon>Hyphomicrobiales</taxon>
        <taxon>Alsobacteraceae</taxon>
        <taxon>Alsobacter</taxon>
    </lineage>
</organism>